<feature type="domain" description="DNA helicase Pif1-like 2B" evidence="1">
    <location>
        <begin position="29"/>
        <end position="74"/>
    </location>
</feature>
<dbReference type="PANTHER" id="PTHR10492">
    <property type="match status" value="1"/>
</dbReference>
<dbReference type="PANTHER" id="PTHR10492:SF57">
    <property type="entry name" value="ATP-DEPENDENT DNA HELICASE"/>
    <property type="match status" value="1"/>
</dbReference>
<dbReference type="OrthoDB" id="272985at2759"/>
<organism evidence="2 3">
    <name type="scientific">Araneus ventricosus</name>
    <name type="common">Orbweaver spider</name>
    <name type="synonym">Epeira ventricosa</name>
    <dbReference type="NCBI Taxonomy" id="182803"/>
    <lineage>
        <taxon>Eukaryota</taxon>
        <taxon>Metazoa</taxon>
        <taxon>Ecdysozoa</taxon>
        <taxon>Arthropoda</taxon>
        <taxon>Chelicerata</taxon>
        <taxon>Arachnida</taxon>
        <taxon>Araneae</taxon>
        <taxon>Araneomorphae</taxon>
        <taxon>Entelegynae</taxon>
        <taxon>Araneoidea</taxon>
        <taxon>Araneidae</taxon>
        <taxon>Araneus</taxon>
    </lineage>
</organism>
<dbReference type="Proteomes" id="UP000499080">
    <property type="component" value="Unassembled WGS sequence"/>
</dbReference>
<comment type="caution">
    <text evidence="2">The sequence shown here is derived from an EMBL/GenBank/DDBJ whole genome shotgun (WGS) entry which is preliminary data.</text>
</comment>
<evidence type="ECO:0000313" key="3">
    <source>
        <dbReference type="Proteomes" id="UP000499080"/>
    </source>
</evidence>
<name>A0A4Y2D8T8_ARAVE</name>
<proteinExistence type="predicted"/>
<evidence type="ECO:0000313" key="2">
    <source>
        <dbReference type="EMBL" id="GBM13130.1"/>
    </source>
</evidence>
<reference evidence="2 3" key="1">
    <citation type="journal article" date="2019" name="Sci. Rep.">
        <title>Orb-weaving spider Araneus ventricosus genome elucidates the spidroin gene catalogue.</title>
        <authorList>
            <person name="Kono N."/>
            <person name="Nakamura H."/>
            <person name="Ohtoshi R."/>
            <person name="Moran D.A.P."/>
            <person name="Shinohara A."/>
            <person name="Yoshida Y."/>
            <person name="Fujiwara M."/>
            <person name="Mori M."/>
            <person name="Tomita M."/>
            <person name="Arakawa K."/>
        </authorList>
    </citation>
    <scope>NUCLEOTIDE SEQUENCE [LARGE SCALE GENOMIC DNA]</scope>
</reference>
<sequence length="115" mass="12942">MSQREGVIAEYLSSDTVMGKEQVTSYPVELFKALELSEVPSDKMRFKFGVPVLLIRNIDTTRLINGTRLQITYLGAKLVRATVKTGIARGERVLIPLIPLIPTDLSFQFKTLQFL</sequence>
<dbReference type="InterPro" id="IPR049163">
    <property type="entry name" value="Pif1-like_2B_dom"/>
</dbReference>
<dbReference type="EMBL" id="BGPR01000323">
    <property type="protein sequence ID" value="GBM13130.1"/>
    <property type="molecule type" value="Genomic_DNA"/>
</dbReference>
<keyword evidence="3" id="KW-1185">Reference proteome</keyword>
<accession>A0A4Y2D8T8</accession>
<dbReference type="Pfam" id="PF21530">
    <property type="entry name" value="Pif1_2B_dom"/>
    <property type="match status" value="1"/>
</dbReference>
<gene>
    <name evidence="2" type="ORF">AVEN_64344_1</name>
</gene>
<protein>
    <recommendedName>
        <fullName evidence="1">DNA helicase Pif1-like 2B domain-containing protein</fullName>
    </recommendedName>
</protein>
<dbReference type="AlphaFoldDB" id="A0A4Y2D8T8"/>
<evidence type="ECO:0000259" key="1">
    <source>
        <dbReference type="Pfam" id="PF21530"/>
    </source>
</evidence>